<organism evidence="1 2">
    <name type="scientific">Pseudozobellia thermophila</name>
    <dbReference type="NCBI Taxonomy" id="192903"/>
    <lineage>
        <taxon>Bacteria</taxon>
        <taxon>Pseudomonadati</taxon>
        <taxon>Bacteroidota</taxon>
        <taxon>Flavobacteriia</taxon>
        <taxon>Flavobacteriales</taxon>
        <taxon>Flavobacteriaceae</taxon>
        <taxon>Pseudozobellia</taxon>
    </lineage>
</organism>
<proteinExistence type="predicted"/>
<sequence>MAKIEIKGTAEKLERVSIFLKANNIEHSITEDYGNHSKEEADRYKALIHKFNQ</sequence>
<reference evidence="2" key="1">
    <citation type="submission" date="2016-11" db="EMBL/GenBank/DDBJ databases">
        <authorList>
            <person name="Varghese N."/>
            <person name="Submissions S."/>
        </authorList>
    </citation>
    <scope>NUCLEOTIDE SEQUENCE [LARGE SCALE GENOMIC DNA]</scope>
    <source>
        <strain evidence="2">DSM 19858</strain>
    </source>
</reference>
<dbReference type="RefSeq" id="WP_170863095.1">
    <property type="nucleotide sequence ID" value="NZ_FQYU01000001.1"/>
</dbReference>
<gene>
    <name evidence="1" type="ORF">SAMN04488513_101102</name>
</gene>
<dbReference type="Proteomes" id="UP000184543">
    <property type="component" value="Unassembled WGS sequence"/>
</dbReference>
<evidence type="ECO:0000313" key="2">
    <source>
        <dbReference type="Proteomes" id="UP000184543"/>
    </source>
</evidence>
<dbReference type="AlphaFoldDB" id="A0A1M6ALV8"/>
<dbReference type="EMBL" id="FQYU01000001">
    <property type="protein sequence ID" value="SHI37318.1"/>
    <property type="molecule type" value="Genomic_DNA"/>
</dbReference>
<accession>A0A1M6ALV8</accession>
<evidence type="ECO:0000313" key="1">
    <source>
        <dbReference type="EMBL" id="SHI37318.1"/>
    </source>
</evidence>
<protein>
    <submittedName>
        <fullName evidence="1">Uncharacterized protein</fullName>
    </submittedName>
</protein>
<keyword evidence="2" id="KW-1185">Reference proteome</keyword>
<dbReference type="STRING" id="192903.SAMN04488513_101102"/>
<name>A0A1M6ALV8_9FLAO</name>